<accession>A0A0U1WKH9</accession>
<evidence type="ECO:0000256" key="1">
    <source>
        <dbReference type="SAM" id="Phobius"/>
    </source>
</evidence>
<reference evidence="2" key="1">
    <citation type="submission" date="2014-02" db="EMBL/GenBank/DDBJ databases">
        <title>Comparative mitogenomic analysis of two strains of Dolycoris baccarum (Insecta: Hemiptera: Pentatomidae): Evidence of positive selection in atp6 and nad5 genes in high-altitude adaptation.</title>
        <authorList>
            <person name="Yuan M.-L."/>
            <person name="Zhang Q.-L."/>
            <person name="Guo Z.-L."/>
        </authorList>
    </citation>
    <scope>NUCLEOTIDE SEQUENCE</scope>
</reference>
<keyword evidence="2" id="KW-0496">Mitochondrion</keyword>
<keyword evidence="1" id="KW-0812">Transmembrane</keyword>
<dbReference type="AlphaFoldDB" id="A0A0U1WKH9"/>
<organism evidence="2">
    <name type="scientific">Dolycoris baccarum</name>
    <name type="common">Sloe bug</name>
    <name type="synonym">Hairy shield bug</name>
    <dbReference type="NCBI Taxonomy" id="387771"/>
    <lineage>
        <taxon>Eukaryota</taxon>
        <taxon>Metazoa</taxon>
        <taxon>Ecdysozoa</taxon>
        <taxon>Arthropoda</taxon>
        <taxon>Hexapoda</taxon>
        <taxon>Insecta</taxon>
        <taxon>Pterygota</taxon>
        <taxon>Neoptera</taxon>
        <taxon>Paraneoptera</taxon>
        <taxon>Hemiptera</taxon>
        <taxon>Heteroptera</taxon>
        <taxon>Panheteroptera</taxon>
        <taxon>Pentatomomorpha</taxon>
        <taxon>Pentatomoidea</taxon>
        <taxon>Pentatomidae</taxon>
        <taxon>Pentatominae</taxon>
        <taxon>Dolycoris</taxon>
    </lineage>
</organism>
<proteinExistence type="predicted"/>
<gene>
    <name evidence="2" type="primary">nad6</name>
</gene>
<dbReference type="EMBL" id="KJ507135">
    <property type="protein sequence ID" value="AIC83240.1"/>
    <property type="molecule type" value="Genomic_DNA"/>
</dbReference>
<evidence type="ECO:0000313" key="2">
    <source>
        <dbReference type="EMBL" id="AIC83240.1"/>
    </source>
</evidence>
<feature type="transmembrane region" description="Helical" evidence="1">
    <location>
        <begin position="128"/>
        <end position="147"/>
    </location>
</feature>
<name>A0A0U1WKH9_DOLBA</name>
<feature type="transmembrane region" description="Helical" evidence="1">
    <location>
        <begin position="81"/>
        <end position="108"/>
    </location>
</feature>
<keyword evidence="1" id="KW-0472">Membrane</keyword>
<keyword evidence="1" id="KW-1133">Transmembrane helix</keyword>
<sequence length="158" mass="17696">MLLSAMLVLSFTLMFLNHPLSMGMVLIIQALIVAMVAGYTLTSFLFSYIILIIMLSGALVLFIYMASVASNEKFKSPIKMMMLYGTIIPCIMYAMTKVSMFMSHSYIISESSDVISLIKMFNTMTAKITLIMIIYLLMTMIVVSNIAKVNQGPLRIKM</sequence>
<protein>
    <submittedName>
        <fullName evidence="2">NADH dehydrogenase subunit 6</fullName>
    </submittedName>
</protein>
<feature type="transmembrane region" description="Helical" evidence="1">
    <location>
        <begin position="46"/>
        <end position="69"/>
    </location>
</feature>
<geneLocation type="mitochondrion" evidence="2"/>